<dbReference type="EMBL" id="SJCY01000003">
    <property type="protein sequence ID" value="TDG36681.1"/>
    <property type="molecule type" value="Genomic_DNA"/>
</dbReference>
<evidence type="ECO:0000313" key="2">
    <source>
        <dbReference type="Proteomes" id="UP000295668"/>
    </source>
</evidence>
<dbReference type="SUPFAM" id="SSF88946">
    <property type="entry name" value="Sigma2 domain of RNA polymerase sigma factors"/>
    <property type="match status" value="1"/>
</dbReference>
<dbReference type="Proteomes" id="UP000295668">
    <property type="component" value="Unassembled WGS sequence"/>
</dbReference>
<dbReference type="InterPro" id="IPR013325">
    <property type="entry name" value="RNA_pol_sigma_r2"/>
</dbReference>
<comment type="caution">
    <text evidence="1">The sequence shown here is derived from an EMBL/GenBank/DDBJ whole genome shotgun (WGS) entry which is preliminary data.</text>
</comment>
<keyword evidence="2" id="KW-1185">Reference proteome</keyword>
<dbReference type="AlphaFoldDB" id="A0A4R5MLV5"/>
<evidence type="ECO:0008006" key="3">
    <source>
        <dbReference type="Google" id="ProtNLM"/>
    </source>
</evidence>
<sequence>MSIIEGLQENEKPVLNAWLTDDELFFKKLKSHDLHAFKSLYKFYASPLLGSIRRAVNDEKKSELILEKTFIEVWNTISVFDESKYKLFTWMNQIARKLISQNTIHVTS</sequence>
<protein>
    <recommendedName>
        <fullName evidence="3">RNA polymerase sigma-70 region 2 domain-containing protein</fullName>
    </recommendedName>
</protein>
<proteinExistence type="predicted"/>
<accession>A0A4R5MLV5</accession>
<reference evidence="1 2" key="1">
    <citation type="submission" date="2019-02" db="EMBL/GenBank/DDBJ databases">
        <title>Pedobacter sp. nov., a novel speices isolated from soil of pinguins habitat in Antarcitica.</title>
        <authorList>
            <person name="He R.-H."/>
        </authorList>
    </citation>
    <scope>NUCLEOTIDE SEQUENCE [LARGE SCALE GENOMIC DNA]</scope>
    <source>
        <strain evidence="1 2">E01020</strain>
    </source>
</reference>
<dbReference type="GO" id="GO:0006352">
    <property type="term" value="P:DNA-templated transcription initiation"/>
    <property type="evidence" value="ECO:0007669"/>
    <property type="project" value="InterPro"/>
</dbReference>
<organism evidence="1 2">
    <name type="scientific">Pedobacter changchengzhani</name>
    <dbReference type="NCBI Taxonomy" id="2529274"/>
    <lineage>
        <taxon>Bacteria</taxon>
        <taxon>Pseudomonadati</taxon>
        <taxon>Bacteroidota</taxon>
        <taxon>Sphingobacteriia</taxon>
        <taxon>Sphingobacteriales</taxon>
        <taxon>Sphingobacteriaceae</taxon>
        <taxon>Pedobacter</taxon>
    </lineage>
</organism>
<name>A0A4R5MLV5_9SPHI</name>
<evidence type="ECO:0000313" key="1">
    <source>
        <dbReference type="EMBL" id="TDG36681.1"/>
    </source>
</evidence>
<dbReference type="GO" id="GO:0003700">
    <property type="term" value="F:DNA-binding transcription factor activity"/>
    <property type="evidence" value="ECO:0007669"/>
    <property type="project" value="InterPro"/>
</dbReference>
<dbReference type="OrthoDB" id="772560at2"/>
<dbReference type="RefSeq" id="WP_133261629.1">
    <property type="nucleotide sequence ID" value="NZ_SJCY01000003.1"/>
</dbReference>
<gene>
    <name evidence="1" type="ORF">EZJ43_05190</name>
</gene>
<dbReference type="Gene3D" id="1.10.1740.10">
    <property type="match status" value="1"/>
</dbReference>